<evidence type="ECO:0000313" key="3">
    <source>
        <dbReference type="WBParaSite" id="PDA_v2.g23538.t1"/>
    </source>
</evidence>
<name>A0A914PXI7_9BILA</name>
<feature type="compositionally biased region" description="Polar residues" evidence="1">
    <location>
        <begin position="48"/>
        <end position="63"/>
    </location>
</feature>
<proteinExistence type="predicted"/>
<evidence type="ECO:0000313" key="2">
    <source>
        <dbReference type="Proteomes" id="UP000887578"/>
    </source>
</evidence>
<keyword evidence="2" id="KW-1185">Reference proteome</keyword>
<protein>
    <submittedName>
        <fullName evidence="3">Uncharacterized protein</fullName>
    </submittedName>
</protein>
<sequence>MRVIRAFQAGINSTHPSSLTATATDRLRQSYRRLRIAKERELERINQLRASGQTPISETQKSPTGIKFV</sequence>
<dbReference type="WBParaSite" id="PDA_v2.g23538.t1">
    <property type="protein sequence ID" value="PDA_v2.g23538.t1"/>
    <property type="gene ID" value="PDA_v2.g23538"/>
</dbReference>
<evidence type="ECO:0000256" key="1">
    <source>
        <dbReference type="SAM" id="MobiDB-lite"/>
    </source>
</evidence>
<dbReference type="Proteomes" id="UP000887578">
    <property type="component" value="Unplaced"/>
</dbReference>
<feature type="region of interest" description="Disordered" evidence="1">
    <location>
        <begin position="47"/>
        <end position="69"/>
    </location>
</feature>
<accession>A0A914PXI7</accession>
<dbReference type="AlphaFoldDB" id="A0A914PXI7"/>
<organism evidence="2 3">
    <name type="scientific">Panagrolaimus davidi</name>
    <dbReference type="NCBI Taxonomy" id="227884"/>
    <lineage>
        <taxon>Eukaryota</taxon>
        <taxon>Metazoa</taxon>
        <taxon>Ecdysozoa</taxon>
        <taxon>Nematoda</taxon>
        <taxon>Chromadorea</taxon>
        <taxon>Rhabditida</taxon>
        <taxon>Tylenchina</taxon>
        <taxon>Panagrolaimomorpha</taxon>
        <taxon>Panagrolaimoidea</taxon>
        <taxon>Panagrolaimidae</taxon>
        <taxon>Panagrolaimus</taxon>
    </lineage>
</organism>
<reference evidence="3" key="1">
    <citation type="submission" date="2022-11" db="UniProtKB">
        <authorList>
            <consortium name="WormBaseParasite"/>
        </authorList>
    </citation>
    <scope>IDENTIFICATION</scope>
</reference>